<evidence type="ECO:0000313" key="2">
    <source>
        <dbReference type="EMBL" id="KAB8213343.1"/>
    </source>
</evidence>
<keyword evidence="3" id="KW-1185">Reference proteome</keyword>
<keyword evidence="1" id="KW-0472">Membrane</keyword>
<accession>A0A5N6E994</accession>
<name>A0A5N6E994_9EURO</name>
<protein>
    <submittedName>
        <fullName evidence="2">Uncharacterized protein</fullName>
    </submittedName>
</protein>
<evidence type="ECO:0000313" key="3">
    <source>
        <dbReference type="Proteomes" id="UP000326799"/>
    </source>
</evidence>
<dbReference type="Proteomes" id="UP000326799">
    <property type="component" value="Unassembled WGS sequence"/>
</dbReference>
<feature type="transmembrane region" description="Helical" evidence="1">
    <location>
        <begin position="20"/>
        <end position="41"/>
    </location>
</feature>
<keyword evidence="1" id="KW-1133">Transmembrane helix</keyword>
<dbReference type="AlphaFoldDB" id="A0A5N6E994"/>
<dbReference type="EMBL" id="ML733634">
    <property type="protein sequence ID" value="KAB8213343.1"/>
    <property type="molecule type" value="Genomic_DNA"/>
</dbReference>
<proteinExistence type="predicted"/>
<gene>
    <name evidence="2" type="ORF">BDV33DRAFT_184982</name>
</gene>
<organism evidence="2 3">
    <name type="scientific">Aspergillus novoparasiticus</name>
    <dbReference type="NCBI Taxonomy" id="986946"/>
    <lineage>
        <taxon>Eukaryota</taxon>
        <taxon>Fungi</taxon>
        <taxon>Dikarya</taxon>
        <taxon>Ascomycota</taxon>
        <taxon>Pezizomycotina</taxon>
        <taxon>Eurotiomycetes</taxon>
        <taxon>Eurotiomycetidae</taxon>
        <taxon>Eurotiales</taxon>
        <taxon>Aspergillaceae</taxon>
        <taxon>Aspergillus</taxon>
        <taxon>Aspergillus subgen. Circumdati</taxon>
    </lineage>
</organism>
<sequence length="111" mass="12382">MPVTIDTGLPRLGRELFVSQAHLSQGPFLVSHLFLCVLSWIARGSVRRRHRATLLHRRRFPTSFERRPLLVGMGMTVVHLVCCVCEDKQAVISGKGHYLACGHESCAVCLS</sequence>
<reference evidence="2 3" key="1">
    <citation type="submission" date="2019-04" db="EMBL/GenBank/DDBJ databases">
        <title>Fungal friends and foes A comparative genomics study of 23 Aspergillus species from section Flavi.</title>
        <authorList>
            <consortium name="DOE Joint Genome Institute"/>
            <person name="Kjaerbolling I."/>
            <person name="Vesth T.C."/>
            <person name="Frisvad J.C."/>
            <person name="Nybo J.L."/>
            <person name="Theobald S."/>
            <person name="Kildgaard S."/>
            <person name="Petersen T.I."/>
            <person name="Kuo A."/>
            <person name="Sato A."/>
            <person name="Lyhne E.K."/>
            <person name="Kogle M.E."/>
            <person name="Wiebenga A."/>
            <person name="Kun R.S."/>
            <person name="Lubbers R.J."/>
            <person name="Makela M.R."/>
            <person name="Barry K."/>
            <person name="Chovatia M."/>
            <person name="Clum A."/>
            <person name="Daum C."/>
            <person name="Haridas S."/>
            <person name="He G."/>
            <person name="LaButti K."/>
            <person name="Lipzen A."/>
            <person name="Mondo S."/>
            <person name="Pangilinan J."/>
            <person name="Riley R."/>
            <person name="Salamov A."/>
            <person name="Simmons B.A."/>
            <person name="Magnuson J.K."/>
            <person name="Henrissat B."/>
            <person name="Mortensen U.H."/>
            <person name="Larsen T.O."/>
            <person name="De vries R.P."/>
            <person name="Grigoriev I.V."/>
            <person name="Machida M."/>
            <person name="Baker S.E."/>
            <person name="Andersen M.R."/>
        </authorList>
    </citation>
    <scope>NUCLEOTIDE SEQUENCE [LARGE SCALE GENOMIC DNA]</scope>
    <source>
        <strain evidence="2 3">CBS 126849</strain>
    </source>
</reference>
<evidence type="ECO:0000256" key="1">
    <source>
        <dbReference type="SAM" id="Phobius"/>
    </source>
</evidence>
<keyword evidence="1" id="KW-0812">Transmembrane</keyword>